<gene>
    <name evidence="2" type="ORF">E1263_31670</name>
</gene>
<dbReference type="AlphaFoldDB" id="A0A4R4YWK2"/>
<feature type="transmembrane region" description="Helical" evidence="1">
    <location>
        <begin position="159"/>
        <end position="178"/>
    </location>
</feature>
<dbReference type="OrthoDB" id="3823335at2"/>
<dbReference type="EMBL" id="SMKX01000127">
    <property type="protein sequence ID" value="TDD49763.1"/>
    <property type="molecule type" value="Genomic_DNA"/>
</dbReference>
<feature type="transmembrane region" description="Helical" evidence="1">
    <location>
        <begin position="128"/>
        <end position="147"/>
    </location>
</feature>
<comment type="caution">
    <text evidence="2">The sequence shown here is derived from an EMBL/GenBank/DDBJ whole genome shotgun (WGS) entry which is preliminary data.</text>
</comment>
<keyword evidence="1" id="KW-0812">Transmembrane</keyword>
<feature type="transmembrane region" description="Helical" evidence="1">
    <location>
        <begin position="92"/>
        <end position="116"/>
    </location>
</feature>
<organism evidence="2 3">
    <name type="scientific">Kribbella antibiotica</name>
    <dbReference type="NCBI Taxonomy" id="190195"/>
    <lineage>
        <taxon>Bacteria</taxon>
        <taxon>Bacillati</taxon>
        <taxon>Actinomycetota</taxon>
        <taxon>Actinomycetes</taxon>
        <taxon>Propionibacteriales</taxon>
        <taxon>Kribbellaceae</taxon>
        <taxon>Kribbella</taxon>
    </lineage>
</organism>
<dbReference type="Proteomes" id="UP000295124">
    <property type="component" value="Unassembled WGS sequence"/>
</dbReference>
<keyword evidence="3" id="KW-1185">Reference proteome</keyword>
<accession>A0A4R4YWK2</accession>
<reference evidence="2 3" key="1">
    <citation type="submission" date="2019-03" db="EMBL/GenBank/DDBJ databases">
        <title>Draft genome sequences of novel Actinobacteria.</title>
        <authorList>
            <person name="Sahin N."/>
            <person name="Ay H."/>
            <person name="Saygin H."/>
        </authorList>
    </citation>
    <scope>NUCLEOTIDE SEQUENCE [LARGE SCALE GENOMIC DNA]</scope>
    <source>
        <strain evidence="2 3">JCM 13523</strain>
    </source>
</reference>
<proteinExistence type="predicted"/>
<dbReference type="Pfam" id="PF22564">
    <property type="entry name" value="HAAS"/>
    <property type="match status" value="1"/>
</dbReference>
<evidence type="ECO:0000313" key="3">
    <source>
        <dbReference type="Proteomes" id="UP000295124"/>
    </source>
</evidence>
<sequence length="187" mass="20458">MSGERLVTAYLSDLVLAAEPLPEERRTDLIVDVTSHIEEARAAGASSEDEIRQMLKQLGEPRDIVAAAADGLVLVEPAPVAPPQPRFRGREIAVFFLLPFGVYIFLVGWFAGLYLLWTSDRWTGREKWLGTLITPFGYASIQAIATVDTGYVMAGWLRVPVLLVLLLAPLATVITLAVKGRPGRSTQ</sequence>
<name>A0A4R4YWK2_9ACTN</name>
<protein>
    <recommendedName>
        <fullName evidence="4">DUF1700 domain-containing protein</fullName>
    </recommendedName>
</protein>
<evidence type="ECO:0000313" key="2">
    <source>
        <dbReference type="EMBL" id="TDD49763.1"/>
    </source>
</evidence>
<keyword evidence="1" id="KW-0472">Membrane</keyword>
<evidence type="ECO:0008006" key="4">
    <source>
        <dbReference type="Google" id="ProtNLM"/>
    </source>
</evidence>
<evidence type="ECO:0000256" key="1">
    <source>
        <dbReference type="SAM" id="Phobius"/>
    </source>
</evidence>
<keyword evidence="1" id="KW-1133">Transmembrane helix</keyword>
<dbReference type="RefSeq" id="WP_132174074.1">
    <property type="nucleotide sequence ID" value="NZ_SMKX01000127.1"/>
</dbReference>